<dbReference type="RefSeq" id="WP_344964894.1">
    <property type="nucleotide sequence ID" value="NZ_BAABDS010000036.1"/>
</dbReference>
<evidence type="ECO:0000259" key="4">
    <source>
        <dbReference type="Pfam" id="PF01420"/>
    </source>
</evidence>
<proteinExistence type="inferred from homology"/>
<organism evidence="5 6">
    <name type="scientific">Oceanisphaera sediminis</name>
    <dbReference type="NCBI Taxonomy" id="981381"/>
    <lineage>
        <taxon>Bacteria</taxon>
        <taxon>Pseudomonadati</taxon>
        <taxon>Pseudomonadota</taxon>
        <taxon>Gammaproteobacteria</taxon>
        <taxon>Aeromonadales</taxon>
        <taxon>Aeromonadaceae</taxon>
        <taxon>Oceanisphaera</taxon>
    </lineage>
</organism>
<keyword evidence="5" id="KW-0255">Endonuclease</keyword>
<name>A0ABP7E708_9GAMM</name>
<dbReference type="PANTHER" id="PTHR43140">
    <property type="entry name" value="TYPE-1 RESTRICTION ENZYME ECOKI SPECIFICITY PROTEIN"/>
    <property type="match status" value="1"/>
</dbReference>
<keyword evidence="6" id="KW-1185">Reference proteome</keyword>
<dbReference type="InterPro" id="IPR051212">
    <property type="entry name" value="Type-I_RE_S_subunit"/>
</dbReference>
<keyword evidence="5" id="KW-0378">Hydrolase</keyword>
<protein>
    <submittedName>
        <fullName evidence="5">Restriction endonuclease subunit S</fullName>
    </submittedName>
</protein>
<dbReference type="EMBL" id="BAABDS010000036">
    <property type="protein sequence ID" value="GAA3714222.1"/>
    <property type="molecule type" value="Genomic_DNA"/>
</dbReference>
<gene>
    <name evidence="5" type="ORF">GCM10022421_21940</name>
</gene>
<dbReference type="Pfam" id="PF01420">
    <property type="entry name" value="Methylase_S"/>
    <property type="match status" value="1"/>
</dbReference>
<keyword evidence="3" id="KW-0238">DNA-binding</keyword>
<comment type="similarity">
    <text evidence="1">Belongs to the type-I restriction system S methylase family.</text>
</comment>
<dbReference type="Gene3D" id="3.90.220.20">
    <property type="entry name" value="DNA methylase specificity domains"/>
    <property type="match status" value="2"/>
</dbReference>
<dbReference type="CDD" id="cd17246">
    <property type="entry name" value="RMtype1_S_SonII-TRD2-CR2_like"/>
    <property type="match status" value="1"/>
</dbReference>
<keyword evidence="5" id="KW-0540">Nuclease</keyword>
<dbReference type="InterPro" id="IPR044946">
    <property type="entry name" value="Restrct_endonuc_typeI_TRD_sf"/>
</dbReference>
<sequence>MSQAQQLITDNIATWTSAILAKSSAGRGSSNKYELYGIKKLRELILELAVRGKLVPQDPTDEPASVLLERIAAEKAELIKAKKIKKPKALPVVSEGEIDFELPASWEWSRLGLIASYGNLNKVEAKAAKPETWVLELEDIEKETSRLLTKIRFSERKFKSTKNVFKPLDVLYGKLRPYLDKVLVSDEAGVCTTEIIPITCYADFSPFYLRCFLKSPSFIKYADSSTHGMSLPRLGTDKAVSAIVPLPPVSEQQRIVAKVDELMALCDQLEQQTEASIDAHATLVEILLSTLTDSADADELAQNWGRIAEHFDTLFTTDKSIDALKQTILQLAVMGKLVPQNPDDEPASVLLDKIATEKAILVKEKKIKKQKPLPPISDDEKPFELPKGWDWCRFGDIAHQITDGAHHTPTYIDSGVPFLSVKDMSSGALNFSDTRFISREQHQDLTKRCNPQKGDLLLTKVGTTGIPIIIDTDIEFSIFVSVALIKFPADKVSGSYLSTLIKSPFIYQQSQEGTQGVGNKNLVLKTIASFRLIMPPLTEQHRIVAKVDELMAICDQLKDKLKQSRQTQVHLTDALVNQALA</sequence>
<accession>A0ABP7E708</accession>
<dbReference type="Proteomes" id="UP001501479">
    <property type="component" value="Unassembled WGS sequence"/>
</dbReference>
<evidence type="ECO:0000256" key="1">
    <source>
        <dbReference type="ARBA" id="ARBA00010923"/>
    </source>
</evidence>
<evidence type="ECO:0000256" key="3">
    <source>
        <dbReference type="ARBA" id="ARBA00023125"/>
    </source>
</evidence>
<dbReference type="GO" id="GO:0004519">
    <property type="term" value="F:endonuclease activity"/>
    <property type="evidence" value="ECO:0007669"/>
    <property type="project" value="UniProtKB-KW"/>
</dbReference>
<feature type="domain" description="Type I restriction modification DNA specificity" evidence="4">
    <location>
        <begin position="386"/>
        <end position="563"/>
    </location>
</feature>
<reference evidence="6" key="1">
    <citation type="journal article" date="2019" name="Int. J. Syst. Evol. Microbiol.">
        <title>The Global Catalogue of Microorganisms (GCM) 10K type strain sequencing project: providing services to taxonomists for standard genome sequencing and annotation.</title>
        <authorList>
            <consortium name="The Broad Institute Genomics Platform"/>
            <consortium name="The Broad Institute Genome Sequencing Center for Infectious Disease"/>
            <person name="Wu L."/>
            <person name="Ma J."/>
        </authorList>
    </citation>
    <scope>NUCLEOTIDE SEQUENCE [LARGE SCALE GENOMIC DNA]</scope>
    <source>
        <strain evidence="6">JCM 17329</strain>
    </source>
</reference>
<keyword evidence="2" id="KW-0680">Restriction system</keyword>
<evidence type="ECO:0000313" key="5">
    <source>
        <dbReference type="EMBL" id="GAA3714222.1"/>
    </source>
</evidence>
<dbReference type="InterPro" id="IPR000055">
    <property type="entry name" value="Restrct_endonuc_typeI_TRD"/>
</dbReference>
<evidence type="ECO:0000256" key="2">
    <source>
        <dbReference type="ARBA" id="ARBA00022747"/>
    </source>
</evidence>
<evidence type="ECO:0000313" key="6">
    <source>
        <dbReference type="Proteomes" id="UP001501479"/>
    </source>
</evidence>
<dbReference type="SUPFAM" id="SSF116734">
    <property type="entry name" value="DNA methylase specificity domain"/>
    <property type="match status" value="2"/>
</dbReference>
<dbReference type="PANTHER" id="PTHR43140:SF1">
    <property type="entry name" value="TYPE I RESTRICTION ENZYME ECOKI SPECIFICITY SUBUNIT"/>
    <property type="match status" value="1"/>
</dbReference>
<comment type="caution">
    <text evidence="5">The sequence shown here is derived from an EMBL/GenBank/DDBJ whole genome shotgun (WGS) entry which is preliminary data.</text>
</comment>